<dbReference type="Proteomes" id="UP000278440">
    <property type="component" value="Unassembled WGS sequence"/>
</dbReference>
<comment type="caution">
    <text evidence="1">The sequence shown here is derived from an EMBL/GenBank/DDBJ whole genome shotgun (WGS) entry which is preliminary data.</text>
</comment>
<evidence type="ECO:0000313" key="1">
    <source>
        <dbReference type="EMBL" id="RKT79193.1"/>
    </source>
</evidence>
<sequence>MTDETPSGGTDLERLREAVTQDAGTDPGRWHIPAGYPALALCVLDSIYSTGNRYTAVVRMLDSYRGLRSAEGADASADGPSDLVAVGERWGGAEGFAERTGYRWRAWANQSAPLKAAVALEAAALLDAHGLRTVDDVRAALTDPDDQERSEVKRWWLRLPGQRSGITWGYFLMLAGVPGVKADRMVVRYTGRALGRTVSSTEAAALVGAMADELGVSRTLLDHAIWRLESGRSVYVEAEDAPVDRVDHDD</sequence>
<evidence type="ECO:0000313" key="2">
    <source>
        <dbReference type="Proteomes" id="UP000278440"/>
    </source>
</evidence>
<evidence type="ECO:0008006" key="3">
    <source>
        <dbReference type="Google" id="ProtNLM"/>
    </source>
</evidence>
<protein>
    <recommendedName>
        <fullName evidence="3">Heme peroxidase</fullName>
    </recommendedName>
</protein>
<organism evidence="1 2">
    <name type="scientific">Terracoccus luteus</name>
    <dbReference type="NCBI Taxonomy" id="53356"/>
    <lineage>
        <taxon>Bacteria</taxon>
        <taxon>Bacillati</taxon>
        <taxon>Actinomycetota</taxon>
        <taxon>Actinomycetes</taxon>
        <taxon>Micrococcales</taxon>
        <taxon>Intrasporangiaceae</taxon>
        <taxon>Terracoccus</taxon>
    </lineage>
</organism>
<dbReference type="OrthoDB" id="2962349at2"/>
<accession>A0A495Y2P2</accession>
<name>A0A495Y2P2_9MICO</name>
<gene>
    <name evidence="1" type="ORF">DFJ68_2656</name>
</gene>
<dbReference type="AlphaFoldDB" id="A0A495Y2P2"/>
<keyword evidence="2" id="KW-1185">Reference proteome</keyword>
<reference evidence="1 2" key="1">
    <citation type="submission" date="2018-10" db="EMBL/GenBank/DDBJ databases">
        <title>Sequencing the genomes of 1000 actinobacteria strains.</title>
        <authorList>
            <person name="Klenk H.-P."/>
        </authorList>
    </citation>
    <scope>NUCLEOTIDE SEQUENCE [LARGE SCALE GENOMIC DNA]</scope>
    <source>
        <strain evidence="1 2">DSM 44267</strain>
    </source>
</reference>
<proteinExistence type="predicted"/>
<dbReference type="EMBL" id="RBXT01000001">
    <property type="protein sequence ID" value="RKT79193.1"/>
    <property type="molecule type" value="Genomic_DNA"/>
</dbReference>
<dbReference type="RefSeq" id="WP_121033898.1">
    <property type="nucleotide sequence ID" value="NZ_RBXT01000001.1"/>
</dbReference>